<dbReference type="AlphaFoldDB" id="A0A0U5GJS3"/>
<dbReference type="InterPro" id="IPR036396">
    <property type="entry name" value="Cyt_P450_sf"/>
</dbReference>
<evidence type="ECO:0000256" key="1">
    <source>
        <dbReference type="SAM" id="Phobius"/>
    </source>
</evidence>
<keyword evidence="3" id="KW-1185">Reference proteome</keyword>
<proteinExistence type="predicted"/>
<name>A0A0U5GJS3_ASPCI</name>
<dbReference type="GO" id="GO:0004497">
    <property type="term" value="F:monooxygenase activity"/>
    <property type="evidence" value="ECO:0007669"/>
    <property type="project" value="InterPro"/>
</dbReference>
<accession>A0A0U5GJS3</accession>
<dbReference type="OMA" id="CKISSAW"/>
<keyword evidence="1" id="KW-0472">Membrane</keyword>
<dbReference type="EMBL" id="CDMC01000002">
    <property type="protein sequence ID" value="CEN59721.1"/>
    <property type="molecule type" value="Genomic_DNA"/>
</dbReference>
<organism evidence="2 3">
    <name type="scientific">Aspergillus calidoustus</name>
    <dbReference type="NCBI Taxonomy" id="454130"/>
    <lineage>
        <taxon>Eukaryota</taxon>
        <taxon>Fungi</taxon>
        <taxon>Dikarya</taxon>
        <taxon>Ascomycota</taxon>
        <taxon>Pezizomycotina</taxon>
        <taxon>Eurotiomycetes</taxon>
        <taxon>Eurotiomycetidae</taxon>
        <taxon>Eurotiales</taxon>
        <taxon>Aspergillaceae</taxon>
        <taxon>Aspergillus</taxon>
        <taxon>Aspergillus subgen. Nidulantes</taxon>
    </lineage>
</organism>
<dbReference type="OrthoDB" id="4355844at2759"/>
<dbReference type="Proteomes" id="UP000054771">
    <property type="component" value="Unassembled WGS sequence"/>
</dbReference>
<feature type="transmembrane region" description="Helical" evidence="1">
    <location>
        <begin position="64"/>
        <end position="85"/>
    </location>
</feature>
<dbReference type="SUPFAM" id="SSF48264">
    <property type="entry name" value="Cytochrome P450"/>
    <property type="match status" value="1"/>
</dbReference>
<dbReference type="STRING" id="454130.A0A0U5GJS3"/>
<dbReference type="GO" id="GO:0016705">
    <property type="term" value="F:oxidoreductase activity, acting on paired donors, with incorporation or reduction of molecular oxygen"/>
    <property type="evidence" value="ECO:0007669"/>
    <property type="project" value="InterPro"/>
</dbReference>
<dbReference type="GO" id="GO:0005506">
    <property type="term" value="F:iron ion binding"/>
    <property type="evidence" value="ECO:0007669"/>
    <property type="project" value="InterPro"/>
</dbReference>
<sequence>MALPSTYAGTALAGAFSHVAYFNRGEHHLYAPLYVKLFFTTLGGATTALSYIQEVAWTTALSTASKLIGSYLLGVYGSLLVYRLLLHPLNKFPGPFNARFSSLWLALQIRNNLHVKLVELHQKHGSFVRIGSSDLSVLSPRAIEIVYGPNSRCIKGPTYDMTWPSVSL</sequence>
<evidence type="ECO:0000313" key="3">
    <source>
        <dbReference type="Proteomes" id="UP000054771"/>
    </source>
</evidence>
<dbReference type="GO" id="GO:0020037">
    <property type="term" value="F:heme binding"/>
    <property type="evidence" value="ECO:0007669"/>
    <property type="project" value="InterPro"/>
</dbReference>
<dbReference type="Gene3D" id="1.10.630.10">
    <property type="entry name" value="Cytochrome P450"/>
    <property type="match status" value="1"/>
</dbReference>
<feature type="transmembrane region" description="Helical" evidence="1">
    <location>
        <begin position="34"/>
        <end position="52"/>
    </location>
</feature>
<reference evidence="3" key="1">
    <citation type="journal article" date="2016" name="Genome Announc.">
        <title>Draft genome sequences of fungus Aspergillus calidoustus.</title>
        <authorList>
            <person name="Horn F."/>
            <person name="Linde J."/>
            <person name="Mattern D.J."/>
            <person name="Walther G."/>
            <person name="Guthke R."/>
            <person name="Scherlach K."/>
            <person name="Martin K."/>
            <person name="Brakhage A.A."/>
            <person name="Petzke L."/>
            <person name="Valiante V."/>
        </authorList>
    </citation>
    <scope>NUCLEOTIDE SEQUENCE [LARGE SCALE GENOMIC DNA]</scope>
    <source>
        <strain evidence="3">SF006504</strain>
    </source>
</reference>
<protein>
    <submittedName>
        <fullName evidence="2">Uncharacterized protein</fullName>
    </submittedName>
</protein>
<keyword evidence="1" id="KW-1133">Transmembrane helix</keyword>
<gene>
    <name evidence="2" type="ORF">ASPCAL02165</name>
</gene>
<keyword evidence="1" id="KW-0812">Transmembrane</keyword>
<evidence type="ECO:0000313" key="2">
    <source>
        <dbReference type="EMBL" id="CEN59721.1"/>
    </source>
</evidence>